<evidence type="ECO:0000313" key="2">
    <source>
        <dbReference type="EMBL" id="CAL6115967.1"/>
    </source>
</evidence>
<gene>
    <name evidence="1" type="ORF">HINF_LOCUS10764</name>
    <name evidence="2" type="ORF">HINF_LOCUS78858</name>
</gene>
<reference evidence="2 3" key="2">
    <citation type="submission" date="2024-07" db="EMBL/GenBank/DDBJ databases">
        <authorList>
            <person name="Akdeniz Z."/>
        </authorList>
    </citation>
    <scope>NUCLEOTIDE SEQUENCE [LARGE SCALE GENOMIC DNA]</scope>
</reference>
<organism evidence="1">
    <name type="scientific">Hexamita inflata</name>
    <dbReference type="NCBI Taxonomy" id="28002"/>
    <lineage>
        <taxon>Eukaryota</taxon>
        <taxon>Metamonada</taxon>
        <taxon>Diplomonadida</taxon>
        <taxon>Hexamitidae</taxon>
        <taxon>Hexamitinae</taxon>
        <taxon>Hexamita</taxon>
    </lineage>
</organism>
<dbReference type="EMBL" id="CATOUU010000278">
    <property type="protein sequence ID" value="CAI9923119.1"/>
    <property type="molecule type" value="Genomic_DNA"/>
</dbReference>
<dbReference type="InterPro" id="IPR001005">
    <property type="entry name" value="SANT/Myb"/>
</dbReference>
<protein>
    <submittedName>
        <fullName evidence="1">Uncharacterized protein</fullName>
    </submittedName>
</protein>
<sequence length="143" mass="17074">MESMTSSKKSYNRWNRKDQALFVELYKEHEIAFDKYLPSFPGRTESQIKSFYHNVLYKNRQVEKCSDRNKNNTYKNKIHSKMNDTETDLSEISCLFPEPIQKYNISSQQLYLGTQGLQKQLFNTKYSFDESKMETPIDRLQTE</sequence>
<keyword evidence="3" id="KW-1185">Reference proteome</keyword>
<dbReference type="Gene3D" id="1.10.10.60">
    <property type="entry name" value="Homeodomain-like"/>
    <property type="match status" value="1"/>
</dbReference>
<dbReference type="AlphaFoldDB" id="A0AA86NP24"/>
<evidence type="ECO:0000313" key="1">
    <source>
        <dbReference type="EMBL" id="CAI9923119.1"/>
    </source>
</evidence>
<comment type="caution">
    <text evidence="1">The sequence shown here is derived from an EMBL/GenBank/DDBJ whole genome shotgun (WGS) entry which is preliminary data.</text>
</comment>
<dbReference type="EMBL" id="CAXDID020000935">
    <property type="protein sequence ID" value="CAL6115967.1"/>
    <property type="molecule type" value="Genomic_DNA"/>
</dbReference>
<accession>A0AA86NP24</accession>
<proteinExistence type="predicted"/>
<dbReference type="Proteomes" id="UP001642409">
    <property type="component" value="Unassembled WGS sequence"/>
</dbReference>
<evidence type="ECO:0000313" key="3">
    <source>
        <dbReference type="Proteomes" id="UP001642409"/>
    </source>
</evidence>
<name>A0AA86NP24_9EUKA</name>
<dbReference type="CDD" id="cd00167">
    <property type="entry name" value="SANT"/>
    <property type="match status" value="1"/>
</dbReference>
<dbReference type="SUPFAM" id="SSF46689">
    <property type="entry name" value="Homeodomain-like"/>
    <property type="match status" value="1"/>
</dbReference>
<dbReference type="InterPro" id="IPR009057">
    <property type="entry name" value="Homeodomain-like_sf"/>
</dbReference>
<reference evidence="1" key="1">
    <citation type="submission" date="2023-06" db="EMBL/GenBank/DDBJ databases">
        <authorList>
            <person name="Kurt Z."/>
        </authorList>
    </citation>
    <scope>NUCLEOTIDE SEQUENCE</scope>
</reference>